<organism evidence="2 3">
    <name type="scientific">Photorhabdus temperata subsp. temperata Meg1</name>
    <dbReference type="NCBI Taxonomy" id="1393735"/>
    <lineage>
        <taxon>Bacteria</taxon>
        <taxon>Pseudomonadati</taxon>
        <taxon>Pseudomonadota</taxon>
        <taxon>Gammaproteobacteria</taxon>
        <taxon>Enterobacterales</taxon>
        <taxon>Morganellaceae</taxon>
        <taxon>Photorhabdus</taxon>
    </lineage>
</organism>
<dbReference type="RefSeq" id="WP_036839918.1">
    <property type="nucleotide sequence ID" value="NZ_CAWLUD010000047.1"/>
</dbReference>
<proteinExistence type="predicted"/>
<evidence type="ECO:0000259" key="1">
    <source>
        <dbReference type="Pfam" id="PF18593"/>
    </source>
</evidence>
<dbReference type="Proteomes" id="UP000028002">
    <property type="component" value="Unassembled WGS sequence"/>
</dbReference>
<dbReference type="AlphaFoldDB" id="A0A081RV56"/>
<reference evidence="2 3" key="1">
    <citation type="submission" date="2014-03" db="EMBL/GenBank/DDBJ databases">
        <title>Draft Genome of Photorhabdus temperata Meg1.</title>
        <authorList>
            <person name="Hurst S.G.IV."/>
            <person name="Morris K."/>
            <person name="Thomas K."/>
            <person name="Tisa L.S."/>
        </authorList>
    </citation>
    <scope>NUCLEOTIDE SEQUENCE [LARGE SCALE GENOMIC DNA]</scope>
    <source>
        <strain evidence="2 3">Meg1</strain>
    </source>
</reference>
<dbReference type="InterPro" id="IPR041129">
    <property type="entry name" value="CdiI_2"/>
</dbReference>
<evidence type="ECO:0000313" key="3">
    <source>
        <dbReference type="Proteomes" id="UP000028002"/>
    </source>
</evidence>
<protein>
    <recommendedName>
        <fullName evidence="1">CdiI immunity protein domain-containing protein</fullName>
    </recommendedName>
</protein>
<name>A0A081RV56_PHOTE</name>
<dbReference type="Pfam" id="PF18593">
    <property type="entry name" value="CdiI_2"/>
    <property type="match status" value="1"/>
</dbReference>
<sequence length="106" mass="12629">MNEQYPFLDILIYAYFNQDCTIIYGSELDDVIDAFFSNTSRKMKREVIKEINSFIHNSEDVEKKFKLTYSDSDFVPELWDITAFGFLEYVSKKAQDFLNEHNEQDK</sequence>
<comment type="caution">
    <text evidence="2">The sequence shown here is derived from an EMBL/GenBank/DDBJ whole genome shotgun (WGS) entry which is preliminary data.</text>
</comment>
<dbReference type="EMBL" id="JGVH01000047">
    <property type="protein sequence ID" value="KER02559.1"/>
    <property type="molecule type" value="Genomic_DNA"/>
</dbReference>
<feature type="domain" description="CdiI immunity protein" evidence="1">
    <location>
        <begin position="4"/>
        <end position="93"/>
    </location>
</feature>
<accession>A0A081RV56</accession>
<evidence type="ECO:0000313" key="2">
    <source>
        <dbReference type="EMBL" id="KER02559.1"/>
    </source>
</evidence>
<gene>
    <name evidence="2" type="ORF">MEG1DRAFT_02823</name>
</gene>